<keyword evidence="3" id="KW-1185">Reference proteome</keyword>
<dbReference type="Gene3D" id="3.40.50.2000">
    <property type="entry name" value="Glycogen Phosphorylase B"/>
    <property type="match status" value="1"/>
</dbReference>
<proteinExistence type="predicted"/>
<comment type="caution">
    <text evidence="2">The sequence shown here is derived from an EMBL/GenBank/DDBJ whole genome shotgun (WGS) entry which is preliminary data.</text>
</comment>
<dbReference type="Proteomes" id="UP000282832">
    <property type="component" value="Unassembled WGS sequence"/>
</dbReference>
<name>A0A437PTD8_9BACT</name>
<dbReference type="EMBL" id="SACY01000002">
    <property type="protein sequence ID" value="RVU25535.1"/>
    <property type="molecule type" value="Genomic_DNA"/>
</dbReference>
<evidence type="ECO:0000259" key="1">
    <source>
        <dbReference type="Pfam" id="PF13524"/>
    </source>
</evidence>
<reference evidence="2 3" key="1">
    <citation type="submission" date="2019-01" db="EMBL/GenBank/DDBJ databases">
        <authorList>
            <person name="Chen W.-M."/>
        </authorList>
    </citation>
    <scope>NUCLEOTIDE SEQUENCE [LARGE SCALE GENOMIC DNA]</scope>
    <source>
        <strain evidence="2 3">FSY-15</strain>
    </source>
</reference>
<dbReference type="OrthoDB" id="9813806at2"/>
<protein>
    <submittedName>
        <fullName evidence="2">Glycosyltransferase family 1 protein</fullName>
    </submittedName>
</protein>
<gene>
    <name evidence="2" type="ORF">EOJ36_03710</name>
</gene>
<sequence length="371" mass="42813">MLKLLRISYIPPKIVPFIQHQFVEKKPTTFKEAYRLFFDNFIAISDAITFELNKLEDFEAIEVVINHTQLQEFWLKENSQKTNLNALEILHEQVNFYQPDVILVNTGLIQETEIRAMAPRGCFIMAWDGFVKPLLQQNKKYDLILTCLDSIQHKFEKIGTKSALLPFAFDPRVLNFVDSTKTETCTFSGSISAVHQSRLNFLHKLTKSGLDFNLYLGNYDTGLNPFSRTILREIIQNKNSRNLLKIFQLQANNNKGGWGLEMYKILARSVSTLNFHGDEVEKACNIRLFEATGFGTCLVTDNKPGLEDFYKKDEEVLTFDHIDDLIDKLKYLENNPQIAHQIGEAGKAKVFSSHLWEHRVQDLVSIIHKHI</sequence>
<organism evidence="2 3">
    <name type="scientific">Sandaracinomonas limnophila</name>
    <dbReference type="NCBI Taxonomy" id="1862386"/>
    <lineage>
        <taxon>Bacteria</taxon>
        <taxon>Pseudomonadati</taxon>
        <taxon>Bacteroidota</taxon>
        <taxon>Cytophagia</taxon>
        <taxon>Cytophagales</taxon>
        <taxon>Flectobacillaceae</taxon>
        <taxon>Sandaracinomonas</taxon>
    </lineage>
</organism>
<dbReference type="InterPro" id="IPR055259">
    <property type="entry name" value="YkvP/CgeB_Glyco_trans-like"/>
</dbReference>
<evidence type="ECO:0000313" key="2">
    <source>
        <dbReference type="EMBL" id="RVU25535.1"/>
    </source>
</evidence>
<keyword evidence="2" id="KW-0808">Transferase</keyword>
<evidence type="ECO:0000313" key="3">
    <source>
        <dbReference type="Proteomes" id="UP000282832"/>
    </source>
</evidence>
<feature type="domain" description="Spore protein YkvP/CgeB glycosyl transferase-like" evidence="1">
    <location>
        <begin position="256"/>
        <end position="364"/>
    </location>
</feature>
<dbReference type="AlphaFoldDB" id="A0A437PTD8"/>
<dbReference type="GO" id="GO:0016740">
    <property type="term" value="F:transferase activity"/>
    <property type="evidence" value="ECO:0007669"/>
    <property type="project" value="UniProtKB-KW"/>
</dbReference>
<dbReference type="RefSeq" id="WP_127802689.1">
    <property type="nucleotide sequence ID" value="NZ_SACY01000002.1"/>
</dbReference>
<accession>A0A437PTD8</accession>
<dbReference type="Pfam" id="PF13524">
    <property type="entry name" value="Glyco_trans_1_2"/>
    <property type="match status" value="1"/>
</dbReference>
<dbReference type="SUPFAM" id="SSF53756">
    <property type="entry name" value="UDP-Glycosyltransferase/glycogen phosphorylase"/>
    <property type="match status" value="1"/>
</dbReference>